<dbReference type="AlphaFoldDB" id="A0A0L1IUM9"/>
<dbReference type="OrthoDB" id="4323953at2759"/>
<proteinExistence type="predicted"/>
<dbReference type="Proteomes" id="UP000037505">
    <property type="component" value="Unassembled WGS sequence"/>
</dbReference>
<dbReference type="RefSeq" id="XP_015404194.1">
    <property type="nucleotide sequence ID" value="XM_015553791.1"/>
</dbReference>
<organism evidence="1 2">
    <name type="scientific">Aspergillus nomiae NRRL (strain ATCC 15546 / NRRL 13137 / CBS 260.88 / M93)</name>
    <dbReference type="NCBI Taxonomy" id="1509407"/>
    <lineage>
        <taxon>Eukaryota</taxon>
        <taxon>Fungi</taxon>
        <taxon>Dikarya</taxon>
        <taxon>Ascomycota</taxon>
        <taxon>Pezizomycotina</taxon>
        <taxon>Eurotiomycetes</taxon>
        <taxon>Eurotiomycetidae</taxon>
        <taxon>Eurotiales</taxon>
        <taxon>Aspergillaceae</taxon>
        <taxon>Aspergillus</taxon>
        <taxon>Aspergillus subgen. Circumdati</taxon>
    </lineage>
</organism>
<evidence type="ECO:0000313" key="1">
    <source>
        <dbReference type="EMBL" id="KNG83271.1"/>
    </source>
</evidence>
<sequence length="378" mass="42693">MGLDFGPYLRLAEQSQGSSTPAVSLELKAPETLYLESPFGIEVVLRQDDTDTRPCIFYWSPYAPAVPAAQFVLLRHTSDGLERVEVGKGLWEAPDVLPIARLGQGLFELEPNGSSRYLSELGVQYRDALRPGERYELLWPGGESFLWDWGNIQGHLGTELRRREPCLFIPGCHISFTVEEGERIIPSPEPLSPREPLSRVPGAPILSVNIECPPTFTKDQDKNAKVHVIYHSSSKGPGDLTPITFHVFNLLEGNLQRQRGQEWEYFESEEIPYQIYDDPDIEVSPGQHADFISLQPGDSWTRMDSLELPSDTKVGEVFKYEFTDRVIDWWTWGTKEDQLRTTVKLPCWVGAEVIEPRDNEGRPVIVVPASNVVVFTIV</sequence>
<accession>A0A0L1IUM9</accession>
<protein>
    <submittedName>
        <fullName evidence="1">Uncharacterized protein</fullName>
    </submittedName>
</protein>
<comment type="caution">
    <text evidence="1">The sequence shown here is derived from an EMBL/GenBank/DDBJ whole genome shotgun (WGS) entry which is preliminary data.</text>
</comment>
<gene>
    <name evidence="1" type="ORF">ANOM_008535</name>
</gene>
<keyword evidence="2" id="KW-1185">Reference proteome</keyword>
<reference evidence="1 2" key="1">
    <citation type="submission" date="2014-06" db="EMBL/GenBank/DDBJ databases">
        <title>The Genome of the Aflatoxigenic Filamentous Fungus Aspergillus nomius.</title>
        <authorList>
            <person name="Moore M.G."/>
            <person name="Shannon B.M."/>
            <person name="Brian M.M."/>
        </authorList>
    </citation>
    <scope>NUCLEOTIDE SEQUENCE [LARGE SCALE GENOMIC DNA]</scope>
    <source>
        <strain evidence="1 2">NRRL 13137</strain>
    </source>
</reference>
<dbReference type="GeneID" id="26810339"/>
<evidence type="ECO:0000313" key="2">
    <source>
        <dbReference type="Proteomes" id="UP000037505"/>
    </source>
</evidence>
<name>A0A0L1IUM9_ASPN3</name>
<dbReference type="EMBL" id="JNOM01000280">
    <property type="protein sequence ID" value="KNG83271.1"/>
    <property type="molecule type" value="Genomic_DNA"/>
</dbReference>